<comment type="caution">
    <text evidence="1">The sequence shown here is derived from an EMBL/GenBank/DDBJ whole genome shotgun (WGS) entry which is preliminary data.</text>
</comment>
<evidence type="ECO:0000313" key="1">
    <source>
        <dbReference type="EMBL" id="REF00260.1"/>
    </source>
</evidence>
<organism evidence="1 2">
    <name type="scientific">Thermomonospora umbrina</name>
    <dbReference type="NCBI Taxonomy" id="111806"/>
    <lineage>
        <taxon>Bacteria</taxon>
        <taxon>Bacillati</taxon>
        <taxon>Actinomycetota</taxon>
        <taxon>Actinomycetes</taxon>
        <taxon>Streptosporangiales</taxon>
        <taxon>Thermomonosporaceae</taxon>
        <taxon>Thermomonospora</taxon>
    </lineage>
</organism>
<name>A0A3D9SWD3_9ACTN</name>
<proteinExistence type="predicted"/>
<evidence type="ECO:0000313" key="2">
    <source>
        <dbReference type="Proteomes" id="UP000256661"/>
    </source>
</evidence>
<reference evidence="1 2" key="1">
    <citation type="submission" date="2018-08" db="EMBL/GenBank/DDBJ databases">
        <title>Sequencing the genomes of 1000 actinobacteria strains.</title>
        <authorList>
            <person name="Klenk H.-P."/>
        </authorList>
    </citation>
    <scope>NUCLEOTIDE SEQUENCE [LARGE SCALE GENOMIC DNA]</scope>
    <source>
        <strain evidence="1 2">DSM 43927</strain>
    </source>
</reference>
<gene>
    <name evidence="1" type="ORF">DFJ69_5788</name>
</gene>
<dbReference type="AlphaFoldDB" id="A0A3D9SWD3"/>
<sequence>MSTPATAQAKATRHQRTPVLVGAVNDPVDLLEQDQVWCDREGAEHRISDMEPRYCRNVVRFLLRQAEAIVISAGLDMANVRMPDVDTEAYWSVERGMQTEMAEMTNDPVAWLLSTPLLTALIARGGRP</sequence>
<keyword evidence="2" id="KW-1185">Reference proteome</keyword>
<accession>A0A3D9SWD3</accession>
<protein>
    <submittedName>
        <fullName evidence="1">Uncharacterized protein</fullName>
    </submittedName>
</protein>
<dbReference type="EMBL" id="QTTT01000001">
    <property type="protein sequence ID" value="REF00260.1"/>
    <property type="molecule type" value="Genomic_DNA"/>
</dbReference>
<dbReference type="Proteomes" id="UP000256661">
    <property type="component" value="Unassembled WGS sequence"/>
</dbReference>